<dbReference type="GO" id="GO:0045944">
    <property type="term" value="P:positive regulation of transcription by RNA polymerase II"/>
    <property type="evidence" value="ECO:0007669"/>
    <property type="project" value="TreeGrafter"/>
</dbReference>
<evidence type="ECO:0000313" key="16">
    <source>
        <dbReference type="EMBL" id="CDH60906.1"/>
    </source>
</evidence>
<keyword evidence="8 11" id="KW-0539">Nucleus</keyword>
<feature type="region of interest" description="Disordered" evidence="12">
    <location>
        <begin position="925"/>
        <end position="980"/>
    </location>
</feature>
<evidence type="ECO:0000259" key="15">
    <source>
        <dbReference type="Pfam" id="PF18296"/>
    </source>
</evidence>
<keyword evidence="5 11" id="KW-0805">Transcription regulation</keyword>
<evidence type="ECO:0000256" key="4">
    <source>
        <dbReference type="ARBA" id="ARBA00022491"/>
    </source>
</evidence>
<feature type="region of interest" description="Disordered" evidence="12">
    <location>
        <begin position="872"/>
        <end position="891"/>
    </location>
</feature>
<dbReference type="Pfam" id="PF11597">
    <property type="entry name" value="Med13_N"/>
    <property type="match status" value="1"/>
</dbReference>
<evidence type="ECO:0000256" key="5">
    <source>
        <dbReference type="ARBA" id="ARBA00023015"/>
    </source>
</evidence>
<evidence type="ECO:0000259" key="14">
    <source>
        <dbReference type="Pfam" id="PF11597"/>
    </source>
</evidence>
<feature type="compositionally biased region" description="Polar residues" evidence="12">
    <location>
        <begin position="647"/>
        <end position="656"/>
    </location>
</feature>
<dbReference type="VEuPathDB" id="FungiDB:LCOR_11683.1"/>
<comment type="subcellular location">
    <subcellularLocation>
        <location evidence="1 11">Nucleus</location>
    </subcellularLocation>
</comment>
<dbReference type="GO" id="GO:0003713">
    <property type="term" value="F:transcription coactivator activity"/>
    <property type="evidence" value="ECO:0007669"/>
    <property type="project" value="TreeGrafter"/>
</dbReference>
<dbReference type="EMBL" id="CBTN010000114">
    <property type="protein sequence ID" value="CDH60906.1"/>
    <property type="molecule type" value="Genomic_DNA"/>
</dbReference>
<protein>
    <recommendedName>
        <fullName evidence="3 11">Mediator of RNA polymerase II transcription subunit 13</fullName>
    </recommendedName>
    <alternativeName>
        <fullName evidence="10 11">Mediator complex subunit 13</fullName>
    </alternativeName>
</protein>
<evidence type="ECO:0000256" key="12">
    <source>
        <dbReference type="SAM" id="MobiDB-lite"/>
    </source>
</evidence>
<keyword evidence="17" id="KW-1185">Reference proteome</keyword>
<evidence type="ECO:0000256" key="11">
    <source>
        <dbReference type="RuleBase" id="RU364134"/>
    </source>
</evidence>
<comment type="caution">
    <text evidence="16">The sequence shown here is derived from an EMBL/GenBank/DDBJ whole genome shotgun (WGS) entry which is preliminary data.</text>
</comment>
<feature type="region of interest" description="Disordered" evidence="12">
    <location>
        <begin position="644"/>
        <end position="665"/>
    </location>
</feature>
<feature type="compositionally biased region" description="Polar residues" evidence="12">
    <location>
        <begin position="1572"/>
        <end position="1592"/>
    </location>
</feature>
<feature type="domain" description="MID" evidence="15">
    <location>
        <begin position="1215"/>
        <end position="1391"/>
    </location>
</feature>
<evidence type="ECO:0000256" key="2">
    <source>
        <dbReference type="ARBA" id="ARBA00009354"/>
    </source>
</evidence>
<feature type="compositionally biased region" description="Basic and acidic residues" evidence="12">
    <location>
        <begin position="487"/>
        <end position="496"/>
    </location>
</feature>
<dbReference type="InterPro" id="IPR021643">
    <property type="entry name" value="Mediator_Med13_N"/>
</dbReference>
<evidence type="ECO:0000256" key="1">
    <source>
        <dbReference type="ARBA" id="ARBA00004123"/>
    </source>
</evidence>
<dbReference type="InterPro" id="IPR009401">
    <property type="entry name" value="Med13_C"/>
</dbReference>
<gene>
    <name evidence="16" type="ORF">LCOR_11683.1</name>
</gene>
<dbReference type="Pfam" id="PF18296">
    <property type="entry name" value="MID_MedPIWI"/>
    <property type="match status" value="1"/>
</dbReference>
<organism evidence="16 17">
    <name type="scientific">Lichtheimia corymbifera JMRC:FSU:9682</name>
    <dbReference type="NCBI Taxonomy" id="1263082"/>
    <lineage>
        <taxon>Eukaryota</taxon>
        <taxon>Fungi</taxon>
        <taxon>Fungi incertae sedis</taxon>
        <taxon>Mucoromycota</taxon>
        <taxon>Mucoromycotina</taxon>
        <taxon>Mucoromycetes</taxon>
        <taxon>Mucorales</taxon>
        <taxon>Lichtheimiaceae</taxon>
        <taxon>Lichtheimia</taxon>
    </lineage>
</organism>
<dbReference type="PANTHER" id="PTHR48249">
    <property type="entry name" value="MEDIATOR OF RNA POLYMERASE II TRANSCRIPTION SUBUNIT 13"/>
    <property type="match status" value="1"/>
</dbReference>
<dbReference type="PANTHER" id="PTHR48249:SF3">
    <property type="entry name" value="MEDIATOR OF RNA POLYMERASE II TRANSCRIPTION SUBUNIT 13"/>
    <property type="match status" value="1"/>
</dbReference>
<comment type="similarity">
    <text evidence="2 11">Belongs to the Mediator complex subunit 13 family.</text>
</comment>
<evidence type="ECO:0000313" key="17">
    <source>
        <dbReference type="Proteomes" id="UP000027586"/>
    </source>
</evidence>
<evidence type="ECO:0000256" key="9">
    <source>
        <dbReference type="ARBA" id="ARBA00025661"/>
    </source>
</evidence>
<feature type="domain" description="Mediator complex subunit Med13 N-terminal" evidence="14">
    <location>
        <begin position="5"/>
        <end position="287"/>
    </location>
</feature>
<evidence type="ECO:0000256" key="10">
    <source>
        <dbReference type="ARBA" id="ARBA00032008"/>
    </source>
</evidence>
<dbReference type="STRING" id="1263082.A0A068SHX3"/>
<accession>A0A068SHX3</accession>
<evidence type="ECO:0000256" key="7">
    <source>
        <dbReference type="ARBA" id="ARBA00023163"/>
    </source>
</evidence>
<comment type="subunit">
    <text evidence="11">Component of the SRB8-11 complex, which itself associates with the Mediator complex.</text>
</comment>
<feature type="compositionally biased region" description="Low complexity" evidence="12">
    <location>
        <begin position="933"/>
        <end position="942"/>
    </location>
</feature>
<dbReference type="Pfam" id="PF06333">
    <property type="entry name" value="Med13_C"/>
    <property type="match status" value="1"/>
</dbReference>
<feature type="region of interest" description="Disordered" evidence="12">
    <location>
        <begin position="1571"/>
        <end position="1592"/>
    </location>
</feature>
<reference evidence="16" key="1">
    <citation type="submission" date="2013-08" db="EMBL/GenBank/DDBJ databases">
        <title>Gene expansion shapes genome architecture in the human pathogen Lichtheimia corymbifera: an evolutionary genomics analysis in the ancient terrestrial Mucorales (Mucoromycotina).</title>
        <authorList>
            <person name="Schwartze V.U."/>
            <person name="Winter S."/>
            <person name="Shelest E."/>
            <person name="Marcet-Houben M."/>
            <person name="Horn F."/>
            <person name="Wehner S."/>
            <person name="Hoffmann K."/>
            <person name="Riege K."/>
            <person name="Sammeth M."/>
            <person name="Nowrousian M."/>
            <person name="Valiante V."/>
            <person name="Linde J."/>
            <person name="Jacobsen I.D."/>
            <person name="Marz M."/>
            <person name="Brakhage A.A."/>
            <person name="Gabaldon T."/>
            <person name="Bocker S."/>
            <person name="Voigt K."/>
        </authorList>
    </citation>
    <scope>NUCLEOTIDE SEQUENCE [LARGE SCALE GENOMIC DNA]</scope>
    <source>
        <strain evidence="16">FSU 9682</strain>
    </source>
</reference>
<evidence type="ECO:0000256" key="6">
    <source>
        <dbReference type="ARBA" id="ARBA00023159"/>
    </source>
</evidence>
<feature type="region of interest" description="Disordered" evidence="12">
    <location>
        <begin position="473"/>
        <end position="499"/>
    </location>
</feature>
<feature type="compositionally biased region" description="Acidic residues" evidence="12">
    <location>
        <begin position="943"/>
        <end position="960"/>
    </location>
</feature>
<keyword evidence="4 11" id="KW-0678">Repressor</keyword>
<feature type="region of interest" description="Disordered" evidence="12">
    <location>
        <begin position="1159"/>
        <end position="1182"/>
    </location>
</feature>
<evidence type="ECO:0000259" key="13">
    <source>
        <dbReference type="Pfam" id="PF06333"/>
    </source>
</evidence>
<feature type="region of interest" description="Disordered" evidence="12">
    <location>
        <begin position="513"/>
        <end position="539"/>
    </location>
</feature>
<dbReference type="InterPro" id="IPR051139">
    <property type="entry name" value="Mediator_complx_sub13"/>
</dbReference>
<proteinExistence type="inferred from homology"/>
<sequence length="1749" mass="193919">MLTDSSLTNIFLVSGVSHIRYRVYSQQCERSQLARLLKSEAVPESISLSNHHWPKDHHQPESILIQAFRNLVQLNIPCVWRPAPTTTQLEEEKASNKDDDHVVLLELWVFWFDDRHTGLVDNNEMLKQLEEIKMGSFTWENTIAKNISPTASPITGNQSSSSSSASVATVINRVSNEYILFVKAVKRLIRCSILQKGGVLPLGEFFIFSHKSDMTNDILPYTTEPAINDSMLSCTYNVYLSNTNLVVQPDVRRLEIRPLSLSDLDKKEGTTTVITSPLGERAAILPMQQDFPEQLEEKILREWSLLFDIPLRCLNSCRQQRPCAAPKLPALTPIRSLRGDVVLYPTALLFISTASSTLSSASSDMNGVLRYHQGYTEDLVQQWNHWWWSDQVTNIATRNKTQHHHHHHHHASPSILNYWDYGSPKLHTASAMFDTLSMTAENISANGVLKRALDEVVGSSPIMASKTVATPASLGCKNETMSPPSTKEGDESRRVEEESELSVADFARIHFADPIEKQQQPMLTSPDVKPEPVTTTTTTTMPVQEDPITASATVPPTMNISNNNTMGYMDSTALLLSGGTTTDQMAAAAGTGNTTTTTDDAFDFRFGMDALGGSAYDMSNRWGDVMEDLDNLDLHVTEEDFDFFESEPTSNKAPASQQQQQQQQHADFNNDLLKVTTQDFQQQLQQQQPSGTTVNENDRLMLMEGMPLSGIGEVPEADGEIDLDALLGGTNGVLDDQLLGNTSQVQPQATTVTTATSGGTQPSPMMTNGNLTAIETSADDSAVSFREKSISLKGMTTSPMLMEPHTLENHFVPPDFAPVQFSEGVDNAKYLEGGKFMYAPKKDASARDPITTKRKRRLRRSLYRPDYVPRLRKRIKNKDDNNNSIVHTYPNYTPPSIRPLLMYRPKDSTSAAVNKYHKRPQQTTLDLAEEEGSSCSSSSSSSSDDDDDSSSCSEEGDEDEIKSYSGHEKEKSDSHDPQWWMSGLQSVHDSVVDQLLVASPSMRRTGSDAEAKSDTRTIQSQEDFKVLDYLCQQVVMGGYPFDNGLSAVSSNLGQVHIGESTTALVAQRRKLLQGAHGAFNHVPSLSNDFHRVSQDFKDVLMNIFDRTRTSTVTTPDANSSNTTNADGMLPMTVGTVGVKGPLSVQQYYDLSETSQAQSKYGKYQVRKRRPAEPNLDTLTPPDILAGRHEEEYIEGSPQMITMWEKLRLEPYSSRKNVLYFVVYPANEQLESTCSHFFKALSTVYESCHLGIHHSGTISTYRRGLVPVPLLPPSSANETWEERQLRSYNAECQNLGSALGNAMVERMHIVIYIVNPSNTMSSHFDLSRCYHKLMVAYHAASMGISTHSLQERRARLVMQLVPIEHIIRSSSAFGGYTKFGLKDIAFSVYSKCLPVMSRKHPKPDVEDAGPIASTMYAPPFILAKSSPDTIQFSLKGSANLFPTILESNATLHMAYSFTLDRRWIILVWTDNQGELLEYAVRYIDNDKSMAQVIEDAWKQTLQVSARTGFEWTFVIAKVGLMFLEELQMWADCIPNDAKVAITCVDMESALRVNADQLHGSSVNIASVMDYPQTPGSSSANTPTPEAFNTTSIPSSVGGIKNNVSDTGSAVAQAQAAANSDITGATKTLLLNHRVAYSEQRAQVSEAFVGGLNDEADGNWMLPLATGYLIHIYAKPENPCREQINNEPLIMDVHLLLNQTGHSAYSTLRNIIKRYHALAYVYTTPSAGGSLPIHVVLVSRLEHVLSIISKT</sequence>
<comment type="function">
    <text evidence="9 11">Component of the SRB8-11 complex. The SRB8-11 complex is a regulatory module of the Mediator complex which is itself involved in regulation of basal and activated RNA polymerase II-dependent transcription. The SRB8-11 complex may be involved in the transcriptional repression of a subset of genes regulated by Mediator. It may inhibit the association of the Mediator complex with RNA polymerase II to form the holoenzyme complex.</text>
</comment>
<evidence type="ECO:0000256" key="3">
    <source>
        <dbReference type="ARBA" id="ARBA00019618"/>
    </source>
</evidence>
<name>A0A068SHX3_9FUNG</name>
<feature type="compositionally biased region" description="Basic and acidic residues" evidence="12">
    <location>
        <begin position="961"/>
        <end position="976"/>
    </location>
</feature>
<keyword evidence="6 11" id="KW-0010">Activator</keyword>
<feature type="domain" description="Mediator complex subunit Med13 C-terminal" evidence="13">
    <location>
        <begin position="1415"/>
        <end position="1736"/>
    </location>
</feature>
<keyword evidence="7 11" id="KW-0804">Transcription</keyword>
<dbReference type="OrthoDB" id="103819at2759"/>
<dbReference type="Proteomes" id="UP000027586">
    <property type="component" value="Unassembled WGS sequence"/>
</dbReference>
<dbReference type="InterPro" id="IPR041285">
    <property type="entry name" value="MID_MedPIWI"/>
</dbReference>
<dbReference type="GO" id="GO:0016592">
    <property type="term" value="C:mediator complex"/>
    <property type="evidence" value="ECO:0007669"/>
    <property type="project" value="InterPro"/>
</dbReference>
<evidence type="ECO:0000256" key="8">
    <source>
        <dbReference type="ARBA" id="ARBA00023242"/>
    </source>
</evidence>